<evidence type="ECO:0000313" key="2">
    <source>
        <dbReference type="Proteomes" id="UP001055811"/>
    </source>
</evidence>
<organism evidence="1 2">
    <name type="scientific">Cichorium intybus</name>
    <name type="common">Chicory</name>
    <dbReference type="NCBI Taxonomy" id="13427"/>
    <lineage>
        <taxon>Eukaryota</taxon>
        <taxon>Viridiplantae</taxon>
        <taxon>Streptophyta</taxon>
        <taxon>Embryophyta</taxon>
        <taxon>Tracheophyta</taxon>
        <taxon>Spermatophyta</taxon>
        <taxon>Magnoliopsida</taxon>
        <taxon>eudicotyledons</taxon>
        <taxon>Gunneridae</taxon>
        <taxon>Pentapetalae</taxon>
        <taxon>asterids</taxon>
        <taxon>campanulids</taxon>
        <taxon>Asterales</taxon>
        <taxon>Asteraceae</taxon>
        <taxon>Cichorioideae</taxon>
        <taxon>Cichorieae</taxon>
        <taxon>Cichoriinae</taxon>
        <taxon>Cichorium</taxon>
    </lineage>
</organism>
<name>A0ACB9BPN9_CICIN</name>
<evidence type="ECO:0000313" key="1">
    <source>
        <dbReference type="EMBL" id="KAI3723940.1"/>
    </source>
</evidence>
<dbReference type="Proteomes" id="UP001055811">
    <property type="component" value="Linkage Group LG06"/>
</dbReference>
<gene>
    <name evidence="1" type="ORF">L2E82_35702</name>
</gene>
<accession>A0ACB9BPN9</accession>
<proteinExistence type="predicted"/>
<sequence length="302" mass="33780">MARRSVFYGDLYEGDGWIKVDRRRRFQKQAPKADLRNLDKPFSLLPSVRHRLPTGACTVDRHEPEEAAGRRRLHLFETIAQQFGRVLIPFDCNPDSNNMSSGRLCILTAKMETLNLDNITVKWKEFAFNICIQEDGVWNPPFSYDCSKFEDESEGSELVSSFPGNDIGHGPTDDGPELCSGPEINTKLPDLNGPSCHLDNALKSNNEIQGICNSHRRAFSVKFKDIIKSSKQHKRTAKRNTDSGRKCFSSSKSSHESVSCDSLASEINKTMGVGDSLGYQLQGTECLFRQIIIGEGAEKTSK</sequence>
<comment type="caution">
    <text evidence="1">The sequence shown here is derived from an EMBL/GenBank/DDBJ whole genome shotgun (WGS) entry which is preliminary data.</text>
</comment>
<protein>
    <submittedName>
        <fullName evidence="1">Uncharacterized protein</fullName>
    </submittedName>
</protein>
<dbReference type="EMBL" id="CM042014">
    <property type="protein sequence ID" value="KAI3723940.1"/>
    <property type="molecule type" value="Genomic_DNA"/>
</dbReference>
<reference evidence="1 2" key="2">
    <citation type="journal article" date="2022" name="Mol. Ecol. Resour.">
        <title>The genomes of chicory, endive, great burdock and yacon provide insights into Asteraceae paleo-polyploidization history and plant inulin production.</title>
        <authorList>
            <person name="Fan W."/>
            <person name="Wang S."/>
            <person name="Wang H."/>
            <person name="Wang A."/>
            <person name="Jiang F."/>
            <person name="Liu H."/>
            <person name="Zhao H."/>
            <person name="Xu D."/>
            <person name="Zhang Y."/>
        </authorList>
    </citation>
    <scope>NUCLEOTIDE SEQUENCE [LARGE SCALE GENOMIC DNA]</scope>
    <source>
        <strain evidence="2">cv. Punajuju</strain>
        <tissue evidence="1">Leaves</tissue>
    </source>
</reference>
<keyword evidence="2" id="KW-1185">Reference proteome</keyword>
<reference evidence="2" key="1">
    <citation type="journal article" date="2022" name="Mol. Ecol. Resour.">
        <title>The genomes of chicory, endive, great burdock and yacon provide insights into Asteraceae palaeo-polyploidization history and plant inulin production.</title>
        <authorList>
            <person name="Fan W."/>
            <person name="Wang S."/>
            <person name="Wang H."/>
            <person name="Wang A."/>
            <person name="Jiang F."/>
            <person name="Liu H."/>
            <person name="Zhao H."/>
            <person name="Xu D."/>
            <person name="Zhang Y."/>
        </authorList>
    </citation>
    <scope>NUCLEOTIDE SEQUENCE [LARGE SCALE GENOMIC DNA]</scope>
    <source>
        <strain evidence="2">cv. Punajuju</strain>
    </source>
</reference>